<gene>
    <name evidence="3" type="ORF">H0484_07485</name>
</gene>
<feature type="domain" description="SsuA/THI5-like" evidence="2">
    <location>
        <begin position="40"/>
        <end position="256"/>
    </location>
</feature>
<protein>
    <submittedName>
        <fullName evidence="3">ABC transporter substrate-binding protein</fullName>
    </submittedName>
</protein>
<comment type="caution">
    <text evidence="3">The sequence shown here is derived from an EMBL/GenBank/DDBJ whole genome shotgun (WGS) entry which is preliminary data.</text>
</comment>
<accession>A0ABS8CCL6</accession>
<evidence type="ECO:0000256" key="1">
    <source>
        <dbReference type="SAM" id="SignalP"/>
    </source>
</evidence>
<reference evidence="3 4" key="1">
    <citation type="submission" date="2020-07" db="EMBL/GenBank/DDBJ databases">
        <title>Pusillimonas sp. nov., isolated from poultry manure in Taiwan.</title>
        <authorList>
            <person name="Lin S.-Y."/>
            <person name="Tang Y.-S."/>
            <person name="Young C.-C."/>
        </authorList>
    </citation>
    <scope>NUCLEOTIDE SEQUENCE [LARGE SCALE GENOMIC DNA]</scope>
    <source>
        <strain evidence="3 4">CC-YST705</strain>
    </source>
</reference>
<sequence length="349" mass="37992">MAFRRKNWMAGMLLATTFVVAPLANAADRVKFILDWAYQSQHSMFTIPADDGTYAELDLNVQVDRGAGSGDTVAKVASGAYEMGVADFYSMLRFNSQNPDNKLMAVMAVDDRSALAVASLSATGIKTPAELKGKTIASPAGDASRQLFPLFAQANNIDESSISWNNISIELREPILRRGDADAITGHLTTISMAIDAIGMKRDDIQFMAYSDYGVELVGHVVVARPEYVQSNPDVVRRFLRGAVHGYKKMVADPQLAVASIRKRDPMANADIELARLKMSLDYRMLTPNVQKNGISSVSPERIQRSIDQVGPVFGVDPSTKAADIYTTEYLPDRAELQLPPTGPASSTP</sequence>
<dbReference type="EMBL" id="JACDXW010000003">
    <property type="protein sequence ID" value="MCB5363589.1"/>
    <property type="molecule type" value="Genomic_DNA"/>
</dbReference>
<evidence type="ECO:0000259" key="2">
    <source>
        <dbReference type="Pfam" id="PF09084"/>
    </source>
</evidence>
<keyword evidence="4" id="KW-1185">Reference proteome</keyword>
<evidence type="ECO:0000313" key="3">
    <source>
        <dbReference type="EMBL" id="MCB5363589.1"/>
    </source>
</evidence>
<dbReference type="SUPFAM" id="SSF53850">
    <property type="entry name" value="Periplasmic binding protein-like II"/>
    <property type="match status" value="1"/>
</dbReference>
<dbReference type="InterPro" id="IPR015168">
    <property type="entry name" value="SsuA/THI5"/>
</dbReference>
<dbReference type="PANTHER" id="PTHR31528">
    <property type="entry name" value="4-AMINO-5-HYDROXYMETHYL-2-METHYLPYRIMIDINE PHOSPHATE SYNTHASE THI11-RELATED"/>
    <property type="match status" value="1"/>
</dbReference>
<dbReference type="Gene3D" id="3.40.190.10">
    <property type="entry name" value="Periplasmic binding protein-like II"/>
    <property type="match status" value="2"/>
</dbReference>
<dbReference type="Pfam" id="PF09084">
    <property type="entry name" value="NMT1"/>
    <property type="match status" value="1"/>
</dbReference>
<name>A0ABS8CCL6_9BURK</name>
<evidence type="ECO:0000313" key="4">
    <source>
        <dbReference type="Proteomes" id="UP000776983"/>
    </source>
</evidence>
<dbReference type="Proteomes" id="UP000776983">
    <property type="component" value="Unassembled WGS sequence"/>
</dbReference>
<keyword evidence="1" id="KW-0732">Signal</keyword>
<feature type="chain" id="PRO_5045168681" evidence="1">
    <location>
        <begin position="27"/>
        <end position="349"/>
    </location>
</feature>
<proteinExistence type="predicted"/>
<feature type="signal peptide" evidence="1">
    <location>
        <begin position="1"/>
        <end position="26"/>
    </location>
</feature>
<dbReference type="InterPro" id="IPR027939">
    <property type="entry name" value="NMT1/THI5"/>
</dbReference>
<organism evidence="3 4">
    <name type="scientific">Mesopusillimonas faecipullorum</name>
    <dbReference type="NCBI Taxonomy" id="2755040"/>
    <lineage>
        <taxon>Bacteria</taxon>
        <taxon>Pseudomonadati</taxon>
        <taxon>Pseudomonadota</taxon>
        <taxon>Betaproteobacteria</taxon>
        <taxon>Burkholderiales</taxon>
        <taxon>Alcaligenaceae</taxon>
        <taxon>Mesopusillimonas</taxon>
    </lineage>
</organism>
<dbReference type="PANTHER" id="PTHR31528:SF15">
    <property type="entry name" value="RIBOFLAVIN-BINDING PROTEIN RIBY"/>
    <property type="match status" value="1"/>
</dbReference>
<dbReference type="RefSeq" id="WP_226953929.1">
    <property type="nucleotide sequence ID" value="NZ_JACDXW010000003.1"/>
</dbReference>